<reference evidence="3 4" key="1">
    <citation type="journal article" date="2018" name="PLoS Genet.">
        <title>Population sequencing reveals clonal diversity and ancestral inbreeding in the grapevine cultivar Chardonnay.</title>
        <authorList>
            <person name="Roach M.J."/>
            <person name="Johnson D.L."/>
            <person name="Bohlmann J."/>
            <person name="van Vuuren H.J."/>
            <person name="Jones S.J."/>
            <person name="Pretorius I.S."/>
            <person name="Schmidt S.A."/>
            <person name="Borneman A.R."/>
        </authorList>
    </citation>
    <scope>NUCLEOTIDE SEQUENCE [LARGE SCALE GENOMIC DNA]</scope>
    <source>
        <strain evidence="4">cv. Chardonnay</strain>
        <tissue evidence="3">Leaf</tissue>
    </source>
</reference>
<dbReference type="InterPro" id="IPR005801">
    <property type="entry name" value="ADC_synthase"/>
</dbReference>
<feature type="domain" description="Anthranilate synthase component I N-terminal" evidence="2">
    <location>
        <begin position="107"/>
        <end position="271"/>
    </location>
</feature>
<dbReference type="AlphaFoldDB" id="A0A438F9W4"/>
<comment type="caution">
    <text evidence="3">The sequence shown here is derived from an EMBL/GenBank/DDBJ whole genome shotgun (WGS) entry which is preliminary data.</text>
</comment>
<dbReference type="Gene3D" id="3.60.120.10">
    <property type="entry name" value="Anthranilate synthase"/>
    <property type="match status" value="2"/>
</dbReference>
<sequence>METLAASHRLLPANRRFDAAPTCGNSNCRATNVVFGNGRGLNGVSDNGRALTSGSLALVSSGRRWHAVACLSHSSPSLVFAVDHSAKFFEAAKKGNLIPLYRSIFSDHLTPVLAYRCLVKEDDRDAPSFLFESVEPGFQSSNVVRPLLFAPIHKEYQLYGYYENVGRVKDSATPGNFGSEFRSRTEEIVEDPMSIPRRMMEGWKPQLLDELPEAFCGGWVGYFSYDTVRYVEKKKLPFLSAPKDDRNLPDVHLGLYEDVLVFDHVKKQVFVIHWVRLDQYSSVEEAFNDGMNRLEALVSRVHDIVPIGAKEHILAGDIFQIVLSQRFERRTFADPFEVYRALRIVNPSPYMTYLQARGCILVASSPEILTRVKKVNYYNEPRINQNKIINRPLAGTVRRGKTPKEDIMLENQLRNDEKQCAEHIMLVDLGRNDVGKVSKPGSVTVEKLMNIERYSHVMHISSTVTGELLDHLTSWDALRAALPVGTVSGAPKSIQAFTSTLMHDLCTCFHEGPFYVDDIVSSATIQVKAMELIDQLEVTRRGPYSGGFGGISFSGDMDIALALRTIVFPSGSRFDTMFSYKDMNKRREWVAHLQAGAGIVADSVPADEQRECENKAAALARAIDLAESSFIEK</sequence>
<dbReference type="PANTHER" id="PTHR11236">
    <property type="entry name" value="AMINOBENZOATE/ANTHRANILATE SYNTHASE"/>
    <property type="match status" value="1"/>
</dbReference>
<dbReference type="InterPro" id="IPR019999">
    <property type="entry name" value="Anth_synth_I-like"/>
</dbReference>
<dbReference type="EMBL" id="QGNW01001072">
    <property type="protein sequence ID" value="RVW56750.1"/>
    <property type="molecule type" value="Genomic_DNA"/>
</dbReference>
<dbReference type="PRINTS" id="PR00095">
    <property type="entry name" value="ANTSNTHASEI"/>
</dbReference>
<dbReference type="Pfam" id="PF04715">
    <property type="entry name" value="Anth_synt_I_N"/>
    <property type="match status" value="1"/>
</dbReference>
<evidence type="ECO:0000259" key="1">
    <source>
        <dbReference type="Pfam" id="PF00425"/>
    </source>
</evidence>
<evidence type="ECO:0000313" key="3">
    <source>
        <dbReference type="EMBL" id="RVW56750.1"/>
    </source>
</evidence>
<feature type="domain" description="Chorismate-utilising enzyme C-terminal" evidence="1">
    <location>
        <begin position="309"/>
        <end position="493"/>
    </location>
</feature>
<dbReference type="InterPro" id="IPR006805">
    <property type="entry name" value="Anth_synth_I_N"/>
</dbReference>
<accession>A0A438F9W4</accession>
<dbReference type="Proteomes" id="UP000288805">
    <property type="component" value="Unassembled WGS sequence"/>
</dbReference>
<dbReference type="PANTHER" id="PTHR11236:SF9">
    <property type="entry name" value="ANTHRANILATE SYNTHASE COMPONENT 1"/>
    <property type="match status" value="1"/>
</dbReference>
<organism evidence="3 4">
    <name type="scientific">Vitis vinifera</name>
    <name type="common">Grape</name>
    <dbReference type="NCBI Taxonomy" id="29760"/>
    <lineage>
        <taxon>Eukaryota</taxon>
        <taxon>Viridiplantae</taxon>
        <taxon>Streptophyta</taxon>
        <taxon>Embryophyta</taxon>
        <taxon>Tracheophyta</taxon>
        <taxon>Spermatophyta</taxon>
        <taxon>Magnoliopsida</taxon>
        <taxon>eudicotyledons</taxon>
        <taxon>Gunneridae</taxon>
        <taxon>Pentapetalae</taxon>
        <taxon>rosids</taxon>
        <taxon>Vitales</taxon>
        <taxon>Vitaceae</taxon>
        <taxon>Viteae</taxon>
        <taxon>Vitis</taxon>
    </lineage>
</organism>
<evidence type="ECO:0000259" key="2">
    <source>
        <dbReference type="Pfam" id="PF04715"/>
    </source>
</evidence>
<gene>
    <name evidence="3" type="primary">ASA2_0</name>
    <name evidence="3" type="ORF">CK203_095725</name>
</gene>
<feature type="domain" description="Chorismate-utilising enzyme C-terminal" evidence="1">
    <location>
        <begin position="528"/>
        <end position="615"/>
    </location>
</feature>
<protein>
    <submittedName>
        <fullName evidence="3">Anthranilate synthase alpha subunit 2, chloroplastic</fullName>
    </submittedName>
</protein>
<dbReference type="Pfam" id="PF00425">
    <property type="entry name" value="Chorismate_bind"/>
    <property type="match status" value="2"/>
</dbReference>
<proteinExistence type="predicted"/>
<evidence type="ECO:0000313" key="4">
    <source>
        <dbReference type="Proteomes" id="UP000288805"/>
    </source>
</evidence>
<dbReference type="SUPFAM" id="SSF56322">
    <property type="entry name" value="ADC synthase"/>
    <property type="match status" value="2"/>
</dbReference>
<dbReference type="InterPro" id="IPR015890">
    <property type="entry name" value="Chorismate_C"/>
</dbReference>
<name>A0A438F9W4_VITVI</name>